<protein>
    <submittedName>
        <fullName evidence="10">Branched-chain amino acid ABC transporter permease</fullName>
    </submittedName>
</protein>
<evidence type="ECO:0000256" key="6">
    <source>
        <dbReference type="ARBA" id="ARBA00022989"/>
    </source>
</evidence>
<reference evidence="10" key="1">
    <citation type="submission" date="2022-06" db="EMBL/GenBank/DDBJ databases">
        <title>Sneathiella actinostolidae sp. nov., isolated from a sea anemonein the Western Pacific Ocean.</title>
        <authorList>
            <person name="Wei M.J."/>
        </authorList>
    </citation>
    <scope>NUCLEOTIDE SEQUENCE</scope>
    <source>
        <strain evidence="10">PHK-P5</strain>
    </source>
</reference>
<gene>
    <name evidence="10" type="ORF">NBZ79_03320</name>
</gene>
<keyword evidence="2" id="KW-0813">Transport</keyword>
<feature type="transmembrane region" description="Helical" evidence="9">
    <location>
        <begin position="61"/>
        <end position="81"/>
    </location>
</feature>
<evidence type="ECO:0000256" key="2">
    <source>
        <dbReference type="ARBA" id="ARBA00022448"/>
    </source>
</evidence>
<feature type="transmembrane region" description="Helical" evidence="9">
    <location>
        <begin position="140"/>
        <end position="161"/>
    </location>
</feature>
<feature type="transmembrane region" description="Helical" evidence="9">
    <location>
        <begin position="35"/>
        <end position="55"/>
    </location>
</feature>
<accession>A0ABY4W515</accession>
<dbReference type="InterPro" id="IPR052157">
    <property type="entry name" value="BCAA_transport_permease"/>
</dbReference>
<evidence type="ECO:0000256" key="8">
    <source>
        <dbReference type="ARBA" id="ARBA00037998"/>
    </source>
</evidence>
<keyword evidence="4 9" id="KW-0812">Transmembrane</keyword>
<keyword evidence="6 9" id="KW-1133">Transmembrane helix</keyword>
<feature type="transmembrane region" description="Helical" evidence="9">
    <location>
        <begin position="227"/>
        <end position="252"/>
    </location>
</feature>
<dbReference type="EMBL" id="CP098747">
    <property type="protein sequence ID" value="USG62004.1"/>
    <property type="molecule type" value="Genomic_DNA"/>
</dbReference>
<proteinExistence type="inferred from homology"/>
<dbReference type="Pfam" id="PF02653">
    <property type="entry name" value="BPD_transp_2"/>
    <property type="match status" value="1"/>
</dbReference>
<dbReference type="InterPro" id="IPR001851">
    <property type="entry name" value="ABC_transp_permease"/>
</dbReference>
<evidence type="ECO:0000256" key="7">
    <source>
        <dbReference type="ARBA" id="ARBA00023136"/>
    </source>
</evidence>
<dbReference type="Proteomes" id="UP001056291">
    <property type="component" value="Chromosome"/>
</dbReference>
<keyword evidence="7 9" id="KW-0472">Membrane</keyword>
<evidence type="ECO:0000256" key="4">
    <source>
        <dbReference type="ARBA" id="ARBA00022692"/>
    </source>
</evidence>
<feature type="transmembrane region" description="Helical" evidence="9">
    <location>
        <begin position="6"/>
        <end position="23"/>
    </location>
</feature>
<name>A0ABY4W515_9PROT</name>
<evidence type="ECO:0000256" key="9">
    <source>
        <dbReference type="SAM" id="Phobius"/>
    </source>
</evidence>
<keyword evidence="3" id="KW-1003">Cell membrane</keyword>
<comment type="similarity">
    <text evidence="8">Belongs to the binding-protein-dependent transport system permease family. LivHM subfamily.</text>
</comment>
<feature type="transmembrane region" description="Helical" evidence="9">
    <location>
        <begin position="259"/>
        <end position="279"/>
    </location>
</feature>
<feature type="transmembrane region" description="Helical" evidence="9">
    <location>
        <begin position="193"/>
        <end position="215"/>
    </location>
</feature>
<sequence>MFTTSLIIGLVLGGTYALAALGLSMQYGVARIMNLAYGEFVIAASFATFVLFSTFDLDPLAGLIIVAPAAFIISFFIYAILMAPLVKRTQKGGSLEIDSILLTFGLLFLIQGILLVLFGANFTSYSYLNIPIELFGTTIAANRLIAFGIAIALGISLYCFVTYTRWGTVLRAVATKPENAPLVGINVDRVAQIAFAIGGMLASLAGVVISMFQTFTATSGVVFTMKALIVVIMGGVGNFMGALIAGLILGLAEAFVSTYIDPGLTLASTYLIFLVLLLWRPQGLFGRVIK</sequence>
<dbReference type="CDD" id="cd06582">
    <property type="entry name" value="TM_PBP1_LivH_like"/>
    <property type="match status" value="1"/>
</dbReference>
<evidence type="ECO:0000256" key="5">
    <source>
        <dbReference type="ARBA" id="ARBA00022970"/>
    </source>
</evidence>
<dbReference type="RefSeq" id="WP_251935513.1">
    <property type="nucleotide sequence ID" value="NZ_CP098747.1"/>
</dbReference>
<evidence type="ECO:0000313" key="10">
    <source>
        <dbReference type="EMBL" id="USG62004.1"/>
    </source>
</evidence>
<evidence type="ECO:0000256" key="1">
    <source>
        <dbReference type="ARBA" id="ARBA00004651"/>
    </source>
</evidence>
<organism evidence="10 11">
    <name type="scientific">Sneathiella marina</name>
    <dbReference type="NCBI Taxonomy" id="2950108"/>
    <lineage>
        <taxon>Bacteria</taxon>
        <taxon>Pseudomonadati</taxon>
        <taxon>Pseudomonadota</taxon>
        <taxon>Alphaproteobacteria</taxon>
        <taxon>Sneathiellales</taxon>
        <taxon>Sneathiellaceae</taxon>
        <taxon>Sneathiella</taxon>
    </lineage>
</organism>
<feature type="transmembrane region" description="Helical" evidence="9">
    <location>
        <begin position="101"/>
        <end position="120"/>
    </location>
</feature>
<comment type="subcellular location">
    <subcellularLocation>
        <location evidence="1">Cell membrane</location>
        <topology evidence="1">Multi-pass membrane protein</topology>
    </subcellularLocation>
</comment>
<evidence type="ECO:0000313" key="11">
    <source>
        <dbReference type="Proteomes" id="UP001056291"/>
    </source>
</evidence>
<keyword evidence="5" id="KW-0029">Amino-acid transport</keyword>
<dbReference type="PANTHER" id="PTHR11795:SF445">
    <property type="entry name" value="AMINO ACID ABC TRANSPORTER PERMEASE PROTEIN"/>
    <property type="match status" value="1"/>
</dbReference>
<dbReference type="PANTHER" id="PTHR11795">
    <property type="entry name" value="BRANCHED-CHAIN AMINO ACID TRANSPORT SYSTEM PERMEASE PROTEIN LIVH"/>
    <property type="match status" value="1"/>
</dbReference>
<evidence type="ECO:0000256" key="3">
    <source>
        <dbReference type="ARBA" id="ARBA00022475"/>
    </source>
</evidence>
<keyword evidence="11" id="KW-1185">Reference proteome</keyword>